<dbReference type="GO" id="GO:0003676">
    <property type="term" value="F:nucleic acid binding"/>
    <property type="evidence" value="ECO:0007669"/>
    <property type="project" value="InterPro"/>
</dbReference>
<gene>
    <name evidence="1" type="ORF">BQ4739_LOCUS1648</name>
</gene>
<dbReference type="InterPro" id="IPR036397">
    <property type="entry name" value="RNaseH_sf"/>
</dbReference>
<name>A0A383V695_TETOB</name>
<sequence length="258" mass="27867">MTATRSYFLKGSVHSCQGRALGTALCCNAIAQIAAVTEDTDGDEEQQQQQQQQQFDVYVKTPRRAGMRAAPEEASVNEADTLSPAAALQKFVDWALKQHRQHAGQEADPSRLVLVSHYGFCYAFSILVQQAERYGVQLPPVRLADSCLWTKATCGARAGAKLYDLADQLLCNGAAGYFEHEMRTDLHYALADAWVMSRVVPLLHAQNSSQHAAAAAVAAAGSSFGESGGWKRQLLALSTPLRHFVGRLGLAPDGVVHG</sequence>
<evidence type="ECO:0000313" key="2">
    <source>
        <dbReference type="Proteomes" id="UP000256970"/>
    </source>
</evidence>
<accession>A0A383V695</accession>
<reference evidence="1 2" key="1">
    <citation type="submission" date="2016-10" db="EMBL/GenBank/DDBJ databases">
        <authorList>
            <person name="Cai Z."/>
        </authorList>
    </citation>
    <scope>NUCLEOTIDE SEQUENCE [LARGE SCALE GENOMIC DNA]</scope>
</reference>
<dbReference type="Proteomes" id="UP000256970">
    <property type="component" value="Unassembled WGS sequence"/>
</dbReference>
<dbReference type="AlphaFoldDB" id="A0A383V695"/>
<evidence type="ECO:0000313" key="1">
    <source>
        <dbReference type="EMBL" id="SZX61118.1"/>
    </source>
</evidence>
<keyword evidence="2" id="KW-1185">Reference proteome</keyword>
<proteinExistence type="predicted"/>
<protein>
    <submittedName>
        <fullName evidence="1">Uncharacterized protein</fullName>
    </submittedName>
</protein>
<organism evidence="1 2">
    <name type="scientific">Tetradesmus obliquus</name>
    <name type="common">Green alga</name>
    <name type="synonym">Acutodesmus obliquus</name>
    <dbReference type="NCBI Taxonomy" id="3088"/>
    <lineage>
        <taxon>Eukaryota</taxon>
        <taxon>Viridiplantae</taxon>
        <taxon>Chlorophyta</taxon>
        <taxon>core chlorophytes</taxon>
        <taxon>Chlorophyceae</taxon>
        <taxon>CS clade</taxon>
        <taxon>Sphaeropleales</taxon>
        <taxon>Scenedesmaceae</taxon>
        <taxon>Tetradesmus</taxon>
    </lineage>
</organism>
<dbReference type="EMBL" id="FNXT01000125">
    <property type="protein sequence ID" value="SZX61118.1"/>
    <property type="molecule type" value="Genomic_DNA"/>
</dbReference>
<dbReference type="InterPro" id="IPR012337">
    <property type="entry name" value="RNaseH-like_sf"/>
</dbReference>
<dbReference type="Gene3D" id="3.30.420.10">
    <property type="entry name" value="Ribonuclease H-like superfamily/Ribonuclease H"/>
    <property type="match status" value="1"/>
</dbReference>
<dbReference type="SUPFAM" id="SSF53098">
    <property type="entry name" value="Ribonuclease H-like"/>
    <property type="match status" value="1"/>
</dbReference>